<dbReference type="Pfam" id="PF14054">
    <property type="entry name" value="DUF4249"/>
    <property type="match status" value="1"/>
</dbReference>
<evidence type="ECO:0000313" key="2">
    <source>
        <dbReference type="Proteomes" id="UP001330184"/>
    </source>
</evidence>
<protein>
    <recommendedName>
        <fullName evidence="3">DUF4249 domain-containing protein</fullName>
    </recommendedName>
</protein>
<dbReference type="Proteomes" id="UP001330184">
    <property type="component" value="Chromosome"/>
</dbReference>
<dbReference type="AlphaFoldDB" id="A0AA48KQB6"/>
<dbReference type="EMBL" id="AP027268">
    <property type="protein sequence ID" value="BDW94055.1"/>
    <property type="molecule type" value="Genomic_DNA"/>
</dbReference>
<proteinExistence type="predicted"/>
<gene>
    <name evidence="1" type="ORF">MACH07_28870</name>
</gene>
<organism evidence="1 2">
    <name type="scientific">Flagellimonas marinaquae</name>
    <dbReference type="NCBI Taxonomy" id="254955"/>
    <lineage>
        <taxon>Bacteria</taxon>
        <taxon>Pseudomonadati</taxon>
        <taxon>Bacteroidota</taxon>
        <taxon>Flavobacteriia</taxon>
        <taxon>Flavobacteriales</taxon>
        <taxon>Flavobacteriaceae</taxon>
        <taxon>Flagellimonas</taxon>
    </lineage>
</organism>
<reference evidence="1 2" key="1">
    <citation type="submission" date="2023-01" db="EMBL/GenBank/DDBJ databases">
        <title>Complete genome sequence of Muricauda aquimarina strain IFOP_LL357.</title>
        <authorList>
            <person name="Gajardo G."/>
            <person name="Ueki S."/>
            <person name="Maruyama F."/>
        </authorList>
    </citation>
    <scope>NUCLEOTIDE SEQUENCE [LARGE SCALE GENOMIC DNA]</scope>
    <source>
        <strain evidence="1 2">IFOP_LL357</strain>
    </source>
</reference>
<evidence type="ECO:0000313" key="1">
    <source>
        <dbReference type="EMBL" id="BDW94055.1"/>
    </source>
</evidence>
<dbReference type="PROSITE" id="PS51257">
    <property type="entry name" value="PROKAR_LIPOPROTEIN"/>
    <property type="match status" value="1"/>
</dbReference>
<dbReference type="RefSeq" id="WP_224836933.1">
    <property type="nucleotide sequence ID" value="NZ_AP027268.1"/>
</dbReference>
<accession>A0AA48KQB6</accession>
<evidence type="ECO:0008006" key="3">
    <source>
        <dbReference type="Google" id="ProtNLM"/>
    </source>
</evidence>
<sequence length="281" mass="31826">MKTIIKYISLVIFLVLTACEDVVDIDVQEGPTRLVIEASLDWEKGTEGNYQTIKLSTSTPYFDTSFQPAIGATVSVLNVNSGTEVLFVDQNDGNYTTTDFEPVIGDTYALTVNYKNEVFTATEKMTPVPEIKEVFQSRDDGFNDEDLEVHLVFTDPEAEENYYLFKFLKEGELFPAFEDAKDEFINGNEIDWWYEIEEDEMDGLTPFEPGDTVYISMHGISKSYYEYIKILIEQMGGAGLFSSTPVALKGNCVNQTKPENQPLGYFRLTEVNKVTYTFTAE</sequence>
<name>A0AA48KQB6_9FLAO</name>
<keyword evidence="2" id="KW-1185">Reference proteome</keyword>
<dbReference type="InterPro" id="IPR025345">
    <property type="entry name" value="DUF4249"/>
</dbReference>